<dbReference type="EMBL" id="JAAQHG020000003">
    <property type="protein sequence ID" value="KAL1589982.1"/>
    <property type="molecule type" value="Genomic_DNA"/>
</dbReference>
<dbReference type="PROSITE" id="PS50842">
    <property type="entry name" value="EXPANSIN_EG45"/>
    <property type="match status" value="1"/>
</dbReference>
<feature type="signal peptide" evidence="2">
    <location>
        <begin position="1"/>
        <end position="18"/>
    </location>
</feature>
<feature type="chain" id="PRO_5044209759" description="Expansin-like EG45 domain-containing protein" evidence="2">
    <location>
        <begin position="19"/>
        <end position="232"/>
    </location>
</feature>
<dbReference type="Gene3D" id="2.40.40.10">
    <property type="entry name" value="RlpA-like domain"/>
    <property type="match status" value="1"/>
</dbReference>
<dbReference type="InterPro" id="IPR009009">
    <property type="entry name" value="RlpA-like_DPBB"/>
</dbReference>
<dbReference type="CDD" id="cd22271">
    <property type="entry name" value="DPBB_EXP_N-like"/>
    <property type="match status" value="1"/>
</dbReference>
<proteinExistence type="predicted"/>
<dbReference type="PANTHER" id="PTHR31836">
    <property type="match status" value="1"/>
</dbReference>
<reference evidence="4 5" key="1">
    <citation type="journal article" date="2020" name="Microbiol. Resour. Announc.">
        <title>Draft Genome Sequence of a Cladosporium Species Isolated from the Mesophotic Ascidian Didemnum maculosum.</title>
        <authorList>
            <person name="Gioti A."/>
            <person name="Siaperas R."/>
            <person name="Nikolaivits E."/>
            <person name="Le Goff G."/>
            <person name="Ouazzani J."/>
            <person name="Kotoulas G."/>
            <person name="Topakas E."/>
        </authorList>
    </citation>
    <scope>NUCLEOTIDE SEQUENCE [LARGE SCALE GENOMIC DNA]</scope>
    <source>
        <strain evidence="4 5">TM138-S3</strain>
    </source>
</reference>
<dbReference type="InterPro" id="IPR007112">
    <property type="entry name" value="Expansin/allergen_DPBB_dom"/>
</dbReference>
<dbReference type="SUPFAM" id="SSF49590">
    <property type="entry name" value="PHL pollen allergen"/>
    <property type="match status" value="1"/>
</dbReference>
<dbReference type="InterPro" id="IPR036908">
    <property type="entry name" value="RlpA-like_sf"/>
</dbReference>
<dbReference type="AlphaFoldDB" id="A0AB34L0V0"/>
<gene>
    <name evidence="4" type="ORF">WHR41_01166</name>
</gene>
<dbReference type="NCBIfam" id="NF041144">
    <property type="entry name" value="expansin_EXLX1"/>
    <property type="match status" value="1"/>
</dbReference>
<dbReference type="InterPro" id="IPR036749">
    <property type="entry name" value="Expansin_CBD_sf"/>
</dbReference>
<dbReference type="InterPro" id="IPR049818">
    <property type="entry name" value="Expansin_EXLX1-like"/>
</dbReference>
<evidence type="ECO:0000259" key="3">
    <source>
        <dbReference type="PROSITE" id="PS50842"/>
    </source>
</evidence>
<evidence type="ECO:0000313" key="4">
    <source>
        <dbReference type="EMBL" id="KAL1589982.1"/>
    </source>
</evidence>
<dbReference type="Proteomes" id="UP000803884">
    <property type="component" value="Unassembled WGS sequence"/>
</dbReference>
<name>A0AB34L0V0_9PEZI</name>
<dbReference type="Gene3D" id="2.60.40.760">
    <property type="entry name" value="Expansin, cellulose-binding-like domain"/>
    <property type="match status" value="1"/>
</dbReference>
<dbReference type="PANTHER" id="PTHR31836:SF21">
    <property type="entry name" value="EXPANSIN-LIKE PROTEIN 7"/>
    <property type="match status" value="1"/>
</dbReference>
<dbReference type="SUPFAM" id="SSF50685">
    <property type="entry name" value="Barwin-like endoglucanases"/>
    <property type="match status" value="1"/>
</dbReference>
<dbReference type="InterPro" id="IPR051477">
    <property type="entry name" value="Expansin_CellWall"/>
</dbReference>
<organism evidence="4 5">
    <name type="scientific">Cladosporium halotolerans</name>
    <dbReference type="NCBI Taxonomy" id="1052096"/>
    <lineage>
        <taxon>Eukaryota</taxon>
        <taxon>Fungi</taxon>
        <taxon>Dikarya</taxon>
        <taxon>Ascomycota</taxon>
        <taxon>Pezizomycotina</taxon>
        <taxon>Dothideomycetes</taxon>
        <taxon>Dothideomycetidae</taxon>
        <taxon>Cladosporiales</taxon>
        <taxon>Cladosporiaceae</taxon>
        <taxon>Cladosporium</taxon>
    </lineage>
</organism>
<evidence type="ECO:0000256" key="2">
    <source>
        <dbReference type="SAM" id="SignalP"/>
    </source>
</evidence>
<dbReference type="Pfam" id="PF03330">
    <property type="entry name" value="DPBB_1"/>
    <property type="match status" value="1"/>
</dbReference>
<sequence>MFLQSALPILAAVGTAFAAAIPTQTPNENHLARRAVSGHSTFYGGNVQGGTCSFSTYKIPSGLYGTAFSGQAWDNAANCGGCVKVTHGGKSITAMIVDKCPECDEGHPDLFSDAFAALANPSDGIIDTSYEFMSCPKVSGPLTIHTKSGVSPYWFSAQVVNANRRTSKLEVSTDGNSWTEAKRTEYNFFEISSGVGADSASIRVTSEDGASVVVKDVLMKADVSTDASGNYK</sequence>
<keyword evidence="1 2" id="KW-0732">Signal</keyword>
<protein>
    <recommendedName>
        <fullName evidence="3">Expansin-like EG45 domain-containing protein</fullName>
    </recommendedName>
</protein>
<dbReference type="RefSeq" id="XP_069233087.1">
    <property type="nucleotide sequence ID" value="XM_069369772.1"/>
</dbReference>
<keyword evidence="5" id="KW-1185">Reference proteome</keyword>
<feature type="domain" description="Expansin-like EG45" evidence="3">
    <location>
        <begin position="49"/>
        <end position="140"/>
    </location>
</feature>
<evidence type="ECO:0000256" key="1">
    <source>
        <dbReference type="ARBA" id="ARBA00022729"/>
    </source>
</evidence>
<comment type="caution">
    <text evidence="4">The sequence shown here is derived from an EMBL/GenBank/DDBJ whole genome shotgun (WGS) entry which is preliminary data.</text>
</comment>
<evidence type="ECO:0000313" key="5">
    <source>
        <dbReference type="Proteomes" id="UP000803884"/>
    </source>
</evidence>
<accession>A0AB34L0V0</accession>
<dbReference type="GeneID" id="96002610"/>